<dbReference type="SMART" id="SM00896">
    <property type="entry name" value="FDX-ACB"/>
    <property type="match status" value="1"/>
</dbReference>
<name>G0W4E9_NAUDC</name>
<evidence type="ECO:0000256" key="14">
    <source>
        <dbReference type="ARBA" id="ARBA00073229"/>
    </source>
</evidence>
<evidence type="ECO:0000256" key="4">
    <source>
        <dbReference type="ARBA" id="ARBA00022598"/>
    </source>
</evidence>
<dbReference type="GO" id="GO:0005759">
    <property type="term" value="C:mitochondrial matrix"/>
    <property type="evidence" value="ECO:0007669"/>
    <property type="project" value="UniProtKB-SubCell"/>
</dbReference>
<dbReference type="PROSITE" id="PS50862">
    <property type="entry name" value="AA_TRNA_LIGASE_II"/>
    <property type="match status" value="1"/>
</dbReference>
<dbReference type="PANTHER" id="PTHR11538">
    <property type="entry name" value="PHENYLALANYL-TRNA SYNTHETASE"/>
    <property type="match status" value="1"/>
</dbReference>
<evidence type="ECO:0000256" key="1">
    <source>
        <dbReference type="ARBA" id="ARBA00004305"/>
    </source>
</evidence>
<dbReference type="STRING" id="1071378.G0W4E9"/>
<evidence type="ECO:0000313" key="17">
    <source>
        <dbReference type="EMBL" id="CCD22687.1"/>
    </source>
</evidence>
<dbReference type="InterPro" id="IPR036690">
    <property type="entry name" value="Fdx_antiC-bd_sf"/>
</dbReference>
<evidence type="ECO:0000259" key="16">
    <source>
        <dbReference type="PROSITE" id="PS51447"/>
    </source>
</evidence>
<sequence length="453" mass="53229">MPYIKLISRRICQYSILKTKEALPKLLTINGKEYPTSNKDTNVTQSILNLTNRNLHLNPNHPIGILRTIIETKLNSLSPYKTFNNFSPIVTKWQNFDSLGFPPTHPGRSKSDTYYINDTTLLRTHTSAHEIECFQDINDDSGHNWRGFLISADVYRRDEIDKTHYPVLYQMEGSHLWTRPRETSNMEAEIKSLQSTLNEMLINNKMTLTRCQDEVEPPTETRQDYMTEQETKLCEMHLKTTLEIVVLELCRLKNMKDVKMRWTNTTFPWTQPSWEIEIWWDNQWLEICGCGIIKQDLLLKSDFEKDSTIGWAFGLGLDRIAMLLFGIPDIRLLWSNDKRFIGQFVEGQINTFKPYSKYPGTLRDVAFWLPDILQDNEEIHENDVMEIVRDVAGDLVESVKLTDEFIHPKTHKRSLCYRINYQSMDRNITNSEINSLQEKVRNELVKKYHVELR</sequence>
<evidence type="ECO:0000256" key="7">
    <source>
        <dbReference type="ARBA" id="ARBA00022917"/>
    </source>
</evidence>
<dbReference type="NCBIfam" id="TIGR00469">
    <property type="entry name" value="pheS_mito"/>
    <property type="match status" value="1"/>
</dbReference>
<comment type="similarity">
    <text evidence="2">Belongs to the class-II aminoacyl-tRNA synthetase family.</text>
</comment>
<evidence type="ECO:0000256" key="9">
    <source>
        <dbReference type="ARBA" id="ARBA00023128"/>
    </source>
</evidence>
<dbReference type="GO" id="GO:0070156">
    <property type="term" value="P:mitochondrial phenylalanyl-tRNA aminoacylation"/>
    <property type="evidence" value="ECO:0007669"/>
    <property type="project" value="EnsemblFungi"/>
</dbReference>
<comment type="subcellular location">
    <subcellularLocation>
        <location evidence="1">Mitochondrion matrix</location>
    </subcellularLocation>
</comment>
<dbReference type="eggNOG" id="KOG2783">
    <property type="taxonomic scope" value="Eukaryota"/>
</dbReference>
<dbReference type="Gene3D" id="3.30.930.10">
    <property type="entry name" value="Bira Bifunctional Protein, Domain 2"/>
    <property type="match status" value="1"/>
</dbReference>
<keyword evidence="8" id="KW-0809">Transit peptide</keyword>
<dbReference type="GeneID" id="11495305"/>
<dbReference type="EMBL" id="HE580267">
    <property type="protein sequence ID" value="CCD22687.1"/>
    <property type="molecule type" value="Genomic_DNA"/>
</dbReference>
<proteinExistence type="inferred from homology"/>
<dbReference type="FunFam" id="3.30.930.10:FF:000053">
    <property type="entry name" value="Phenylalanyl-tRNA synthetase mitochondrial"/>
    <property type="match status" value="1"/>
</dbReference>
<keyword evidence="9" id="KW-0496">Mitochondrion</keyword>
<dbReference type="Pfam" id="PF03147">
    <property type="entry name" value="FDX-ACB"/>
    <property type="match status" value="1"/>
</dbReference>
<dbReference type="AlphaFoldDB" id="G0W4E9"/>
<dbReference type="GO" id="GO:0004826">
    <property type="term" value="F:phenylalanine-tRNA ligase activity"/>
    <property type="evidence" value="ECO:0007669"/>
    <property type="project" value="UniProtKB-EC"/>
</dbReference>
<dbReference type="InterPro" id="IPR045864">
    <property type="entry name" value="aa-tRNA-synth_II/BPL/LPL"/>
</dbReference>
<evidence type="ECO:0000256" key="8">
    <source>
        <dbReference type="ARBA" id="ARBA00022946"/>
    </source>
</evidence>
<evidence type="ECO:0000256" key="13">
    <source>
        <dbReference type="ARBA" id="ARBA00057761"/>
    </source>
</evidence>
<keyword evidence="6" id="KW-0067">ATP-binding</keyword>
<organism evidence="17 18">
    <name type="scientific">Naumovozyma dairenensis (strain ATCC 10597 / BCRC 20456 / CBS 421 / NBRC 0211 / NRRL Y-12639)</name>
    <name type="common">Saccharomyces dairenensis</name>
    <dbReference type="NCBI Taxonomy" id="1071378"/>
    <lineage>
        <taxon>Eukaryota</taxon>
        <taxon>Fungi</taxon>
        <taxon>Dikarya</taxon>
        <taxon>Ascomycota</taxon>
        <taxon>Saccharomycotina</taxon>
        <taxon>Saccharomycetes</taxon>
        <taxon>Saccharomycetales</taxon>
        <taxon>Saccharomycetaceae</taxon>
        <taxon>Naumovozyma</taxon>
    </lineage>
</organism>
<evidence type="ECO:0000313" key="18">
    <source>
        <dbReference type="Proteomes" id="UP000000689"/>
    </source>
</evidence>
<keyword evidence="4" id="KW-0436">Ligase</keyword>
<evidence type="ECO:0000256" key="12">
    <source>
        <dbReference type="ARBA" id="ARBA00049255"/>
    </source>
</evidence>
<keyword evidence="7" id="KW-0648">Protein biosynthesis</keyword>
<dbReference type="GO" id="GO:0005524">
    <property type="term" value="F:ATP binding"/>
    <property type="evidence" value="ECO:0007669"/>
    <property type="project" value="UniProtKB-KW"/>
</dbReference>
<dbReference type="GO" id="GO:0000049">
    <property type="term" value="F:tRNA binding"/>
    <property type="evidence" value="ECO:0007669"/>
    <property type="project" value="InterPro"/>
</dbReference>
<evidence type="ECO:0000259" key="15">
    <source>
        <dbReference type="PROSITE" id="PS50862"/>
    </source>
</evidence>
<reference evidence="17 18" key="1">
    <citation type="journal article" date="2011" name="Proc. Natl. Acad. Sci. U.S.A.">
        <title>Evolutionary erosion of yeast sex chromosomes by mating-type switching accidents.</title>
        <authorList>
            <person name="Gordon J.L."/>
            <person name="Armisen D."/>
            <person name="Proux-Wera E."/>
            <person name="Oheigeartaigh S.S."/>
            <person name="Byrne K.P."/>
            <person name="Wolfe K.H."/>
        </authorList>
    </citation>
    <scope>NUCLEOTIDE SEQUENCE [LARGE SCALE GENOMIC DNA]</scope>
    <source>
        <strain evidence="18">ATCC 10597 / BCRC 20456 / CBS 421 / NBRC 0211 / NRRL Y-12639</strain>
    </source>
</reference>
<dbReference type="Pfam" id="PF01409">
    <property type="entry name" value="tRNA-synt_2d"/>
    <property type="match status" value="2"/>
</dbReference>
<evidence type="ECO:0000256" key="11">
    <source>
        <dbReference type="ARBA" id="ARBA00031194"/>
    </source>
</evidence>
<evidence type="ECO:0000256" key="6">
    <source>
        <dbReference type="ARBA" id="ARBA00022840"/>
    </source>
</evidence>
<dbReference type="Gene3D" id="3.30.70.380">
    <property type="entry name" value="Ferrodoxin-fold anticodon-binding domain"/>
    <property type="match status" value="1"/>
</dbReference>
<dbReference type="EC" id="6.1.1.20" evidence="3"/>
<comment type="function">
    <text evidence="13">Is responsible for the charging of tRNA(Phe) with phenylalanine in mitochondrial translation.</text>
</comment>
<dbReference type="InterPro" id="IPR002319">
    <property type="entry name" value="Phenylalanyl-tRNA_Synthase"/>
</dbReference>
<keyword evidence="18" id="KW-1185">Reference proteome</keyword>
<dbReference type="HOGENOM" id="CLU_022696_0_1_1"/>
<dbReference type="PROSITE" id="PS51447">
    <property type="entry name" value="FDX_ACB"/>
    <property type="match status" value="1"/>
</dbReference>
<dbReference type="OrthoDB" id="4457at2759"/>
<dbReference type="InterPro" id="IPR005121">
    <property type="entry name" value="Fdx_antiC-bd"/>
</dbReference>
<dbReference type="FunFam" id="3.30.70.380:FF:000002">
    <property type="entry name" value="phenylalanine--tRNA ligase, mitochondrial"/>
    <property type="match status" value="1"/>
</dbReference>
<keyword evidence="5" id="KW-0547">Nucleotide-binding</keyword>
<dbReference type="Proteomes" id="UP000000689">
    <property type="component" value="Chromosome 1"/>
</dbReference>
<dbReference type="InterPro" id="IPR006195">
    <property type="entry name" value="aa-tRNA-synth_II"/>
</dbReference>
<evidence type="ECO:0000256" key="5">
    <source>
        <dbReference type="ARBA" id="ARBA00022741"/>
    </source>
</evidence>
<feature type="domain" description="FDX-ACB" evidence="16">
    <location>
        <begin position="356"/>
        <end position="453"/>
    </location>
</feature>
<dbReference type="KEGG" id="ndi:NDAI_0A05320"/>
<dbReference type="SUPFAM" id="SSF55681">
    <property type="entry name" value="Class II aaRS and biotin synthetases"/>
    <property type="match status" value="1"/>
</dbReference>
<comment type="catalytic activity">
    <reaction evidence="12">
        <text>tRNA(Phe) + L-phenylalanine + ATP = L-phenylalanyl-tRNA(Phe) + AMP + diphosphate + H(+)</text>
        <dbReference type="Rhea" id="RHEA:19413"/>
        <dbReference type="Rhea" id="RHEA-COMP:9668"/>
        <dbReference type="Rhea" id="RHEA-COMP:9699"/>
        <dbReference type="ChEBI" id="CHEBI:15378"/>
        <dbReference type="ChEBI" id="CHEBI:30616"/>
        <dbReference type="ChEBI" id="CHEBI:33019"/>
        <dbReference type="ChEBI" id="CHEBI:58095"/>
        <dbReference type="ChEBI" id="CHEBI:78442"/>
        <dbReference type="ChEBI" id="CHEBI:78531"/>
        <dbReference type="ChEBI" id="CHEBI:456215"/>
        <dbReference type="EC" id="6.1.1.20"/>
    </reaction>
</comment>
<evidence type="ECO:0000256" key="2">
    <source>
        <dbReference type="ARBA" id="ARBA00008226"/>
    </source>
</evidence>
<dbReference type="RefSeq" id="XP_003667930.1">
    <property type="nucleotide sequence ID" value="XM_003667882.1"/>
</dbReference>
<evidence type="ECO:0000256" key="10">
    <source>
        <dbReference type="ARBA" id="ARBA00023146"/>
    </source>
</evidence>
<keyword evidence="10" id="KW-0030">Aminoacyl-tRNA synthetase</keyword>
<protein>
    <recommendedName>
        <fullName evidence="14">Phenylalanine--tRNA ligase, mitochondrial</fullName>
        <ecNumber evidence="3">6.1.1.20</ecNumber>
    </recommendedName>
    <alternativeName>
        <fullName evidence="11">Phenylalanyl-tRNA synthetase</fullName>
    </alternativeName>
</protein>
<accession>G0W4E9</accession>
<dbReference type="OMA" id="PISHYPQ"/>
<gene>
    <name evidence="17" type="primary">NDAI0A05320</name>
    <name evidence="17" type="ordered locus">NDAI_0A05320</name>
</gene>
<dbReference type="PANTHER" id="PTHR11538:SF41">
    <property type="entry name" value="PHENYLALANINE--TRNA LIGASE, MITOCHONDRIAL"/>
    <property type="match status" value="1"/>
</dbReference>
<dbReference type="SUPFAM" id="SSF54991">
    <property type="entry name" value="Anticodon-binding domain of PheRS"/>
    <property type="match status" value="1"/>
</dbReference>
<evidence type="ECO:0000256" key="3">
    <source>
        <dbReference type="ARBA" id="ARBA00012814"/>
    </source>
</evidence>
<dbReference type="InterPro" id="IPR004530">
    <property type="entry name" value="Phe-tRNA-synth_IIc_mito"/>
</dbReference>
<dbReference type="CDD" id="cd00496">
    <property type="entry name" value="PheRS_alpha_core"/>
    <property type="match status" value="1"/>
</dbReference>
<feature type="domain" description="Aminoacyl-transfer RNA synthetases class-II family profile" evidence="15">
    <location>
        <begin position="152"/>
        <end position="354"/>
    </location>
</feature>